<proteinExistence type="predicted"/>
<accession>A0A915HNW0</accession>
<name>A0A915HNW0_ROMCU</name>
<dbReference type="WBParaSite" id="nRc.2.0.1.t03633-RA">
    <property type="protein sequence ID" value="nRc.2.0.1.t03633-RA"/>
    <property type="gene ID" value="nRc.2.0.1.g03633"/>
</dbReference>
<keyword evidence="1" id="KW-1185">Reference proteome</keyword>
<organism evidence="1 2">
    <name type="scientific">Romanomermis culicivorax</name>
    <name type="common">Nematode worm</name>
    <dbReference type="NCBI Taxonomy" id="13658"/>
    <lineage>
        <taxon>Eukaryota</taxon>
        <taxon>Metazoa</taxon>
        <taxon>Ecdysozoa</taxon>
        <taxon>Nematoda</taxon>
        <taxon>Enoplea</taxon>
        <taxon>Dorylaimia</taxon>
        <taxon>Mermithida</taxon>
        <taxon>Mermithoidea</taxon>
        <taxon>Mermithidae</taxon>
        <taxon>Romanomermis</taxon>
    </lineage>
</organism>
<reference evidence="2" key="1">
    <citation type="submission" date="2022-11" db="UniProtKB">
        <authorList>
            <consortium name="WormBaseParasite"/>
        </authorList>
    </citation>
    <scope>IDENTIFICATION</scope>
</reference>
<evidence type="ECO:0000313" key="1">
    <source>
        <dbReference type="Proteomes" id="UP000887565"/>
    </source>
</evidence>
<protein>
    <submittedName>
        <fullName evidence="2">Uncharacterized protein</fullName>
    </submittedName>
</protein>
<dbReference type="Proteomes" id="UP000887565">
    <property type="component" value="Unplaced"/>
</dbReference>
<dbReference type="AlphaFoldDB" id="A0A915HNW0"/>
<sequence length="101" mass="11403">MWANLRYRQATRATIGDLSELAKNANFSSTHAYTFDVCIPMDNGISGLSMMSIIHIRKLEIDCNIHSIFDLFFNPSREIKKTYGKAFVDIVKLAFGAIPET</sequence>
<evidence type="ECO:0000313" key="2">
    <source>
        <dbReference type="WBParaSite" id="nRc.2.0.1.t03633-RA"/>
    </source>
</evidence>